<sequence>MNTQAKKEAHYLSRFKGGDPRAFSYFFDFYWEDLYTLAYRHVQDEDLSKDVVQEVFIQIWEKRHLISEDYISLKPYLFKAVKNKILNYYATEKVRKNVMESMLHRMEKYASLSDNQFAHYKELEGIVDDSVSRLPKAMKTVYQMRNDNYSIQQIAQQLDIAEQTVKNYLSEAKKILRQDVTQRFADHDGIILILATSFMLHDFLT</sequence>
<keyword evidence="2" id="KW-0805">Transcription regulation</keyword>
<organism evidence="8 9">
    <name type="scientific">Sphingobacterium alkalisoli</name>
    <dbReference type="NCBI Taxonomy" id="1874115"/>
    <lineage>
        <taxon>Bacteria</taxon>
        <taxon>Pseudomonadati</taxon>
        <taxon>Bacteroidota</taxon>
        <taxon>Sphingobacteriia</taxon>
        <taxon>Sphingobacteriales</taxon>
        <taxon>Sphingobacteriaceae</taxon>
        <taxon>Sphingobacterium</taxon>
    </lineage>
</organism>
<dbReference type="Pfam" id="PF04542">
    <property type="entry name" value="Sigma70_r2"/>
    <property type="match status" value="1"/>
</dbReference>
<dbReference type="AlphaFoldDB" id="A0A4U0H2M8"/>
<dbReference type="InterPro" id="IPR014327">
    <property type="entry name" value="RNA_pol_sigma70_bacteroid"/>
</dbReference>
<comment type="similarity">
    <text evidence="1">Belongs to the sigma-70 factor family. ECF subfamily.</text>
</comment>
<dbReference type="GO" id="GO:0003677">
    <property type="term" value="F:DNA binding"/>
    <property type="evidence" value="ECO:0007669"/>
    <property type="project" value="InterPro"/>
</dbReference>
<dbReference type="NCBIfam" id="TIGR02985">
    <property type="entry name" value="Sig70_bacteroi1"/>
    <property type="match status" value="1"/>
</dbReference>
<dbReference type="OrthoDB" id="679904at2"/>
<dbReference type="SUPFAM" id="SSF88946">
    <property type="entry name" value="Sigma2 domain of RNA polymerase sigma factors"/>
    <property type="match status" value="1"/>
</dbReference>
<keyword evidence="9" id="KW-1185">Reference proteome</keyword>
<dbReference type="InterPro" id="IPR014284">
    <property type="entry name" value="RNA_pol_sigma-70_dom"/>
</dbReference>
<dbReference type="InterPro" id="IPR007627">
    <property type="entry name" value="RNA_pol_sigma70_r2"/>
</dbReference>
<dbReference type="InterPro" id="IPR036388">
    <property type="entry name" value="WH-like_DNA-bd_sf"/>
</dbReference>
<feature type="domain" description="RNA polymerase sigma factor 70 region 4 type 2" evidence="7">
    <location>
        <begin position="127"/>
        <end position="175"/>
    </location>
</feature>
<accession>A0A4U0H2M8</accession>
<dbReference type="InterPro" id="IPR013325">
    <property type="entry name" value="RNA_pol_sigma_r2"/>
</dbReference>
<feature type="coiled-coil region" evidence="5">
    <location>
        <begin position="151"/>
        <end position="178"/>
    </location>
</feature>
<keyword evidence="3" id="KW-0731">Sigma factor</keyword>
<comment type="caution">
    <text evidence="8">The sequence shown here is derived from an EMBL/GenBank/DDBJ whole genome shotgun (WGS) entry which is preliminary data.</text>
</comment>
<dbReference type="Pfam" id="PF08281">
    <property type="entry name" value="Sigma70_r4_2"/>
    <property type="match status" value="1"/>
</dbReference>
<proteinExistence type="inferred from homology"/>
<feature type="domain" description="RNA polymerase sigma-70 region 2" evidence="6">
    <location>
        <begin position="33"/>
        <end position="92"/>
    </location>
</feature>
<protein>
    <submittedName>
        <fullName evidence="8">RNA polymerase sigma-70 factor</fullName>
    </submittedName>
</protein>
<dbReference type="PANTHER" id="PTHR43133:SF46">
    <property type="entry name" value="RNA POLYMERASE SIGMA-70 FACTOR ECF SUBFAMILY"/>
    <property type="match status" value="1"/>
</dbReference>
<evidence type="ECO:0000313" key="8">
    <source>
        <dbReference type="EMBL" id="TJY65875.1"/>
    </source>
</evidence>
<dbReference type="InterPro" id="IPR013324">
    <property type="entry name" value="RNA_pol_sigma_r3/r4-like"/>
</dbReference>
<dbReference type="NCBIfam" id="TIGR02937">
    <property type="entry name" value="sigma70-ECF"/>
    <property type="match status" value="1"/>
</dbReference>
<evidence type="ECO:0000259" key="6">
    <source>
        <dbReference type="Pfam" id="PF04542"/>
    </source>
</evidence>
<dbReference type="GO" id="GO:0016987">
    <property type="term" value="F:sigma factor activity"/>
    <property type="evidence" value="ECO:0007669"/>
    <property type="project" value="UniProtKB-KW"/>
</dbReference>
<dbReference type="Gene3D" id="1.10.10.10">
    <property type="entry name" value="Winged helix-like DNA-binding domain superfamily/Winged helix DNA-binding domain"/>
    <property type="match status" value="1"/>
</dbReference>
<evidence type="ECO:0000256" key="1">
    <source>
        <dbReference type="ARBA" id="ARBA00010641"/>
    </source>
</evidence>
<evidence type="ECO:0000256" key="5">
    <source>
        <dbReference type="SAM" id="Coils"/>
    </source>
</evidence>
<dbReference type="InterPro" id="IPR013249">
    <property type="entry name" value="RNA_pol_sigma70_r4_t2"/>
</dbReference>
<evidence type="ECO:0000256" key="3">
    <source>
        <dbReference type="ARBA" id="ARBA00023082"/>
    </source>
</evidence>
<evidence type="ECO:0000256" key="2">
    <source>
        <dbReference type="ARBA" id="ARBA00023015"/>
    </source>
</evidence>
<dbReference type="GO" id="GO:0006352">
    <property type="term" value="P:DNA-templated transcription initiation"/>
    <property type="evidence" value="ECO:0007669"/>
    <property type="project" value="InterPro"/>
</dbReference>
<keyword evidence="5" id="KW-0175">Coiled coil</keyword>
<gene>
    <name evidence="8" type="ORF">FAZ19_12255</name>
</gene>
<evidence type="ECO:0000313" key="9">
    <source>
        <dbReference type="Proteomes" id="UP000309872"/>
    </source>
</evidence>
<dbReference type="InterPro" id="IPR039425">
    <property type="entry name" value="RNA_pol_sigma-70-like"/>
</dbReference>
<evidence type="ECO:0000259" key="7">
    <source>
        <dbReference type="Pfam" id="PF08281"/>
    </source>
</evidence>
<dbReference type="EMBL" id="SUKA01000003">
    <property type="protein sequence ID" value="TJY65875.1"/>
    <property type="molecule type" value="Genomic_DNA"/>
</dbReference>
<evidence type="ECO:0000256" key="4">
    <source>
        <dbReference type="ARBA" id="ARBA00023163"/>
    </source>
</evidence>
<dbReference type="SUPFAM" id="SSF88659">
    <property type="entry name" value="Sigma3 and sigma4 domains of RNA polymerase sigma factors"/>
    <property type="match status" value="1"/>
</dbReference>
<dbReference type="Gene3D" id="1.10.1740.10">
    <property type="match status" value="1"/>
</dbReference>
<dbReference type="Proteomes" id="UP000309872">
    <property type="component" value="Unassembled WGS sequence"/>
</dbReference>
<dbReference type="PANTHER" id="PTHR43133">
    <property type="entry name" value="RNA POLYMERASE ECF-TYPE SIGMA FACTO"/>
    <property type="match status" value="1"/>
</dbReference>
<dbReference type="RefSeq" id="WP_136821004.1">
    <property type="nucleotide sequence ID" value="NZ_BMJX01000003.1"/>
</dbReference>
<name>A0A4U0H2M8_9SPHI</name>
<keyword evidence="4" id="KW-0804">Transcription</keyword>
<reference evidence="8 9" key="1">
    <citation type="submission" date="2019-04" db="EMBL/GenBank/DDBJ databases">
        <title>Sphingobacterium olei sp. nov., isolated from oil-contaminated soil.</title>
        <authorList>
            <person name="Liu B."/>
        </authorList>
    </citation>
    <scope>NUCLEOTIDE SEQUENCE [LARGE SCALE GENOMIC DNA]</scope>
    <source>
        <strain evidence="8 9">Y3L14</strain>
    </source>
</reference>